<dbReference type="InterPro" id="IPR023404">
    <property type="entry name" value="rSAM_horseshoe"/>
</dbReference>
<dbReference type="InterPro" id="IPR051198">
    <property type="entry name" value="BchE-like"/>
</dbReference>
<dbReference type="GO" id="GO:0031419">
    <property type="term" value="F:cobalamin binding"/>
    <property type="evidence" value="ECO:0007669"/>
    <property type="project" value="InterPro"/>
</dbReference>
<dbReference type="GO" id="GO:0016491">
    <property type="term" value="F:oxidoreductase activity"/>
    <property type="evidence" value="ECO:0007669"/>
    <property type="project" value="UniProtKB-KW"/>
</dbReference>
<dbReference type="Pfam" id="PF02310">
    <property type="entry name" value="B12-binding"/>
    <property type="match status" value="1"/>
</dbReference>
<dbReference type="CDD" id="cd02068">
    <property type="entry name" value="radical_SAM_B12_BD"/>
    <property type="match status" value="1"/>
</dbReference>
<dbReference type="SMART" id="SM00729">
    <property type="entry name" value="Elp3"/>
    <property type="match status" value="1"/>
</dbReference>
<evidence type="ECO:0000259" key="6">
    <source>
        <dbReference type="PROSITE" id="PS51332"/>
    </source>
</evidence>
<dbReference type="SFLD" id="SFLDG01082">
    <property type="entry name" value="B12-binding_domain_containing"/>
    <property type="match status" value="1"/>
</dbReference>
<dbReference type="PANTHER" id="PTHR43409">
    <property type="entry name" value="ANAEROBIC MAGNESIUM-PROTOPORPHYRIN IX MONOMETHYL ESTER CYCLASE-RELATED"/>
    <property type="match status" value="1"/>
</dbReference>
<dbReference type="InterPro" id="IPR006158">
    <property type="entry name" value="Cobalamin-bd"/>
</dbReference>
<evidence type="ECO:0000256" key="5">
    <source>
        <dbReference type="ARBA" id="ARBA00023014"/>
    </source>
</evidence>
<keyword evidence="3" id="KW-0479">Metal-binding</keyword>
<name>A0A644TRK9_9ZZZZ</name>
<evidence type="ECO:0000256" key="2">
    <source>
        <dbReference type="ARBA" id="ARBA00022691"/>
    </source>
</evidence>
<dbReference type="PROSITE" id="PS51918">
    <property type="entry name" value="RADICAL_SAM"/>
    <property type="match status" value="1"/>
</dbReference>
<sequence length="466" mass="53592">MKIGLIFPNKDRRYKTIHLGLAYLAAYAREQHHDLEFHVLDTRVATSAETRRFFGITYDLIGITVYSPVYFEVISIFNRIRKVDGNVPVCLGGPYVTTIKEEIFRQTPAEYAVIGEGEITFSELIDCIKGRRRPEEIDGLMFKDENGNIVTNPAREKIRDLNSLPVPAYDLFPMHRYPLHRLVTSRGCPYACVWCNSSSIWDQTIRMMTAERMLSEVGFLIKNYGKKIFVFGDNSFNIDLERVEAFCDLLLQNKLDILWSVSLRADRMNQELANKMRRAGCYNVAIGVESANNEILQKIGKGTTIGHISAGIKMLKNAGIEIMSQYVIGNPGETLETIRESIEYAKTSGCDYINFYTILPFKGTAQWDYVKEHGTFFCNEIHDFHTINPRIVFETPEFPYADRLEAIKLVTKEGYYSNQDKKNWMFDLAKEVSRIIQGLLPKSLGDRLYLILKSIYRLKVVKKNNR</sequence>
<dbReference type="GO" id="GO:0046872">
    <property type="term" value="F:metal ion binding"/>
    <property type="evidence" value="ECO:0007669"/>
    <property type="project" value="UniProtKB-KW"/>
</dbReference>
<dbReference type="SFLD" id="SFLDG01123">
    <property type="entry name" value="methyltransferase_(Class_B)"/>
    <property type="match status" value="1"/>
</dbReference>
<dbReference type="EMBL" id="VSSQ01000048">
    <property type="protein sequence ID" value="MPL69604.1"/>
    <property type="molecule type" value="Genomic_DNA"/>
</dbReference>
<gene>
    <name evidence="8" type="primary">bchE_2</name>
    <name evidence="8" type="ORF">SDC9_15351</name>
</gene>
<dbReference type="InterPro" id="IPR034466">
    <property type="entry name" value="Methyltransferase_Class_B"/>
</dbReference>
<evidence type="ECO:0000259" key="7">
    <source>
        <dbReference type="PROSITE" id="PS51918"/>
    </source>
</evidence>
<dbReference type="Pfam" id="PF04055">
    <property type="entry name" value="Radical_SAM"/>
    <property type="match status" value="1"/>
</dbReference>
<evidence type="ECO:0000256" key="4">
    <source>
        <dbReference type="ARBA" id="ARBA00023004"/>
    </source>
</evidence>
<reference evidence="8" key="1">
    <citation type="submission" date="2019-08" db="EMBL/GenBank/DDBJ databases">
        <authorList>
            <person name="Kucharzyk K."/>
            <person name="Murdoch R.W."/>
            <person name="Higgins S."/>
            <person name="Loffler F."/>
        </authorList>
    </citation>
    <scope>NUCLEOTIDE SEQUENCE</scope>
</reference>
<dbReference type="InterPro" id="IPR006638">
    <property type="entry name" value="Elp3/MiaA/NifB-like_rSAM"/>
</dbReference>
<dbReference type="AlphaFoldDB" id="A0A644TRK9"/>
<evidence type="ECO:0000256" key="1">
    <source>
        <dbReference type="ARBA" id="ARBA00001966"/>
    </source>
</evidence>
<organism evidence="8">
    <name type="scientific">bioreactor metagenome</name>
    <dbReference type="NCBI Taxonomy" id="1076179"/>
    <lineage>
        <taxon>unclassified sequences</taxon>
        <taxon>metagenomes</taxon>
        <taxon>ecological metagenomes</taxon>
    </lineage>
</organism>
<accession>A0A644TRK9</accession>
<keyword evidence="5" id="KW-0411">Iron-sulfur</keyword>
<dbReference type="Gene3D" id="3.40.50.280">
    <property type="entry name" value="Cobalamin-binding domain"/>
    <property type="match status" value="1"/>
</dbReference>
<feature type="domain" description="B12-binding" evidence="6">
    <location>
        <begin position="1"/>
        <end position="135"/>
    </location>
</feature>
<evidence type="ECO:0000313" key="8">
    <source>
        <dbReference type="EMBL" id="MPL69604.1"/>
    </source>
</evidence>
<dbReference type="SFLD" id="SFLDS00029">
    <property type="entry name" value="Radical_SAM"/>
    <property type="match status" value="1"/>
</dbReference>
<dbReference type="InterPro" id="IPR007197">
    <property type="entry name" value="rSAM"/>
</dbReference>
<dbReference type="GO" id="GO:0051539">
    <property type="term" value="F:4 iron, 4 sulfur cluster binding"/>
    <property type="evidence" value="ECO:0007669"/>
    <property type="project" value="UniProtKB-KW"/>
</dbReference>
<dbReference type="InterPro" id="IPR058240">
    <property type="entry name" value="rSAM_sf"/>
</dbReference>
<keyword evidence="8" id="KW-0560">Oxidoreductase</keyword>
<dbReference type="CDD" id="cd01335">
    <property type="entry name" value="Radical_SAM"/>
    <property type="match status" value="1"/>
</dbReference>
<dbReference type="PROSITE" id="PS51332">
    <property type="entry name" value="B12_BINDING"/>
    <property type="match status" value="1"/>
</dbReference>
<comment type="cofactor">
    <cofactor evidence="1">
        <name>[4Fe-4S] cluster</name>
        <dbReference type="ChEBI" id="CHEBI:49883"/>
    </cofactor>
</comment>
<dbReference type="EC" id="1.21.98.3" evidence="8"/>
<dbReference type="SUPFAM" id="SSF102114">
    <property type="entry name" value="Radical SAM enzymes"/>
    <property type="match status" value="1"/>
</dbReference>
<comment type="caution">
    <text evidence="8">The sequence shown here is derived from an EMBL/GenBank/DDBJ whole genome shotgun (WGS) entry which is preliminary data.</text>
</comment>
<proteinExistence type="predicted"/>
<dbReference type="Gene3D" id="3.80.30.20">
    <property type="entry name" value="tm_1862 like domain"/>
    <property type="match status" value="1"/>
</dbReference>
<dbReference type="GO" id="GO:0005829">
    <property type="term" value="C:cytosol"/>
    <property type="evidence" value="ECO:0007669"/>
    <property type="project" value="TreeGrafter"/>
</dbReference>
<evidence type="ECO:0000256" key="3">
    <source>
        <dbReference type="ARBA" id="ARBA00022723"/>
    </source>
</evidence>
<keyword evidence="4" id="KW-0408">Iron</keyword>
<keyword evidence="2" id="KW-0949">S-adenosyl-L-methionine</keyword>
<feature type="domain" description="Radical SAM core" evidence="7">
    <location>
        <begin position="175"/>
        <end position="394"/>
    </location>
</feature>
<dbReference type="PANTHER" id="PTHR43409:SF16">
    <property type="entry name" value="SLR0320 PROTEIN"/>
    <property type="match status" value="1"/>
</dbReference>
<protein>
    <submittedName>
        <fullName evidence="8">Anaerobic magnesium-protoporphyrin IX monomethyl ester cyclase</fullName>
        <ecNumber evidence="8">1.21.98.3</ecNumber>
    </submittedName>
</protein>